<dbReference type="GO" id="GO:0005886">
    <property type="term" value="C:plasma membrane"/>
    <property type="evidence" value="ECO:0007669"/>
    <property type="project" value="TreeGrafter"/>
</dbReference>
<dbReference type="InterPro" id="IPR007844">
    <property type="entry name" value="AsmA"/>
</dbReference>
<evidence type="ECO:0000259" key="3">
    <source>
        <dbReference type="Pfam" id="PF05170"/>
    </source>
</evidence>
<protein>
    <submittedName>
        <fullName evidence="4">AsmA protein</fullName>
    </submittedName>
</protein>
<dbReference type="GO" id="GO:0090313">
    <property type="term" value="P:regulation of protein targeting to membrane"/>
    <property type="evidence" value="ECO:0007669"/>
    <property type="project" value="TreeGrafter"/>
</dbReference>
<evidence type="ECO:0000313" key="5">
    <source>
        <dbReference type="Proteomes" id="UP000294498"/>
    </source>
</evidence>
<sequence>MKKILIKALKITGISIGSLLVLMFFLPVLFPGFVSTKIKAWASHAIVGELNFSKARLSFFNHFPSLTLTLYDFSLKGSAPFQNDTLVAADQVALGVNLASVFSKSIDINEIYLTKGNIHVLINEKGEANYNVYKSDTTTKAASSSDTSGASLKIQRIQLDGTDLVYDDRSIPLLITCDNLNYLGKGNLAQDIFDLESNIQVDTFDLDYNKQHYIGSKRLGADLVTRINTKSLSFIFEKNDLRINSLPVQLKGRFDFLQEGYSMDFQLNSNATNLHDIFTALPPEYAGWLDSTDLRGDATMGASLTGKYNSKTGAMPDLDFHMTVRNGYVNNNKAPKPIEHVFLNLDSKIPGLNPDSFFVHIDSLYFTLGQGYFSSVLRLKGLNAPSLFAHVRTSMDLGDWDRAFGLAPYDLKGRLTLALDADGQYATKVVRKGLRELDTVVTSIPSFRLNAALDDGSFKYARLPKAVEGIALRLSADCPTHNYRDMHLGLDSLRARVLSDVLDGRLKANYASGALALDGGLHSVLHLSDIPQFYPLDSLELAGNLSTDVTVHGTYDPGHHLFPVTTAHLDLADGRVQTKYYPHPIDNIQVSAVVINTTGTMHSLQVRLTPVSFRFEDQPFTLKANLSDFDNLRYSVQSNGVIDLGKLYQVFARPGMDVKGLIRTNLSLKGLQSDASAGHYDRLNNSGTMELEQISFTSDMFPKPLNIQTGLFRFDQEKMWFDRFKASYGSSKFSLDGYLSNLVAYATQPNAPLSGQFTLKSPLVVVDELMAYKGATPTPVPASSAGSATGASDAKSGAAPSGSTGVVLVPGNLSLALDAHIGQVRYNGLTLDSCKGAVRIDSGKVNLQQLAFTLIGAPVTMDATYGSKNPQRAFFTYHINAQNFNIRRAYNEVKLFHDLATSASKADGIVSLDYQIGGDLDANMHPILPSLTGGGTLSIADVKVHGLKIFGAVSKATGKDSVNNPHLSKVAIKSTIARNIITIERTRMRVLGFRPRFEGQVGLDGKLNLQFRLGLPPLGIIGIPMTITGTEDNPQVHLRREKKEDELQGEDADQK</sequence>
<keyword evidence="2" id="KW-0472">Membrane</keyword>
<name>A0A4R8DSQ9_9BACT</name>
<feature type="domain" description="AsmA" evidence="3">
    <location>
        <begin position="7"/>
        <end position="173"/>
    </location>
</feature>
<organism evidence="4 5">
    <name type="scientific">Dinghuibacter silviterrae</name>
    <dbReference type="NCBI Taxonomy" id="1539049"/>
    <lineage>
        <taxon>Bacteria</taxon>
        <taxon>Pseudomonadati</taxon>
        <taxon>Bacteroidota</taxon>
        <taxon>Chitinophagia</taxon>
        <taxon>Chitinophagales</taxon>
        <taxon>Chitinophagaceae</taxon>
        <taxon>Dinghuibacter</taxon>
    </lineage>
</organism>
<keyword evidence="2" id="KW-0812">Transmembrane</keyword>
<dbReference type="RefSeq" id="WP_133992118.1">
    <property type="nucleotide sequence ID" value="NZ_SODV01000001.1"/>
</dbReference>
<gene>
    <name evidence="4" type="ORF">EDB95_1469</name>
</gene>
<comment type="caution">
    <text evidence="4">The sequence shown here is derived from an EMBL/GenBank/DDBJ whole genome shotgun (WGS) entry which is preliminary data.</text>
</comment>
<proteinExistence type="predicted"/>
<reference evidence="4 5" key="1">
    <citation type="submission" date="2019-03" db="EMBL/GenBank/DDBJ databases">
        <title>Genomic Encyclopedia of Type Strains, Phase IV (KMG-IV): sequencing the most valuable type-strain genomes for metagenomic binning, comparative biology and taxonomic classification.</title>
        <authorList>
            <person name="Goeker M."/>
        </authorList>
    </citation>
    <scope>NUCLEOTIDE SEQUENCE [LARGE SCALE GENOMIC DNA]</scope>
    <source>
        <strain evidence="4 5">DSM 100059</strain>
    </source>
</reference>
<feature type="region of interest" description="Disordered" evidence="1">
    <location>
        <begin position="777"/>
        <end position="796"/>
    </location>
</feature>
<accession>A0A4R8DSQ9</accession>
<dbReference type="PANTHER" id="PTHR30441">
    <property type="entry name" value="DUF748 DOMAIN-CONTAINING PROTEIN"/>
    <property type="match status" value="1"/>
</dbReference>
<dbReference type="OrthoDB" id="596403at2"/>
<dbReference type="Pfam" id="PF05170">
    <property type="entry name" value="AsmA"/>
    <property type="match status" value="1"/>
</dbReference>
<dbReference type="PANTHER" id="PTHR30441:SF8">
    <property type="entry name" value="DUF748 DOMAIN-CONTAINING PROTEIN"/>
    <property type="match status" value="1"/>
</dbReference>
<keyword evidence="2" id="KW-1133">Transmembrane helix</keyword>
<evidence type="ECO:0000256" key="2">
    <source>
        <dbReference type="SAM" id="Phobius"/>
    </source>
</evidence>
<dbReference type="InterPro" id="IPR052894">
    <property type="entry name" value="AsmA-related"/>
</dbReference>
<dbReference type="Proteomes" id="UP000294498">
    <property type="component" value="Unassembled WGS sequence"/>
</dbReference>
<evidence type="ECO:0000313" key="4">
    <source>
        <dbReference type="EMBL" id="TDX00445.1"/>
    </source>
</evidence>
<evidence type="ECO:0000256" key="1">
    <source>
        <dbReference type="SAM" id="MobiDB-lite"/>
    </source>
</evidence>
<feature type="transmembrane region" description="Helical" evidence="2">
    <location>
        <begin position="12"/>
        <end position="34"/>
    </location>
</feature>
<keyword evidence="5" id="KW-1185">Reference proteome</keyword>
<dbReference type="EMBL" id="SODV01000001">
    <property type="protein sequence ID" value="TDX00445.1"/>
    <property type="molecule type" value="Genomic_DNA"/>
</dbReference>
<dbReference type="AlphaFoldDB" id="A0A4R8DSQ9"/>